<evidence type="ECO:0000256" key="2">
    <source>
        <dbReference type="ARBA" id="ARBA00030244"/>
    </source>
</evidence>
<feature type="region of interest" description="Disordered" evidence="4">
    <location>
        <begin position="155"/>
        <end position="189"/>
    </location>
</feature>
<keyword evidence="3" id="KW-0217">Developmental protein</keyword>
<name>A0ABP0FSU5_CLALP</name>
<feature type="compositionally biased region" description="Basic and acidic residues" evidence="4">
    <location>
        <begin position="66"/>
        <end position="77"/>
    </location>
</feature>
<comment type="function">
    <text evidence="3">May play a role during embryogenesis.</text>
</comment>
<evidence type="ECO:0000313" key="7">
    <source>
        <dbReference type="Proteomes" id="UP001642483"/>
    </source>
</evidence>
<feature type="compositionally biased region" description="Basic and acidic residues" evidence="4">
    <location>
        <begin position="86"/>
        <end position="106"/>
    </location>
</feature>
<evidence type="ECO:0000313" key="6">
    <source>
        <dbReference type="EMBL" id="CAK8682697.1"/>
    </source>
</evidence>
<gene>
    <name evidence="6" type="ORF">CVLEPA_LOCUS13341</name>
</gene>
<reference evidence="6 7" key="1">
    <citation type="submission" date="2024-02" db="EMBL/GenBank/DDBJ databases">
        <authorList>
            <person name="Daric V."/>
            <person name="Darras S."/>
        </authorList>
    </citation>
    <scope>NUCLEOTIDE SEQUENCE [LARGE SCALE GENOMIC DNA]</scope>
</reference>
<evidence type="ECO:0000256" key="4">
    <source>
        <dbReference type="SAM" id="MobiDB-lite"/>
    </source>
</evidence>
<feature type="compositionally biased region" description="Acidic residues" evidence="4">
    <location>
        <begin position="1"/>
        <end position="17"/>
    </location>
</feature>
<comment type="subcellular location">
    <subcellularLocation>
        <location evidence="3">Chromosome</location>
        <location evidence="3">Centromere</location>
        <location evidence="3">Kinetochore</location>
    </subcellularLocation>
</comment>
<dbReference type="Proteomes" id="UP001642483">
    <property type="component" value="Unassembled WGS sequence"/>
</dbReference>
<feature type="compositionally biased region" description="Polar residues" evidence="4">
    <location>
        <begin position="107"/>
        <end position="116"/>
    </location>
</feature>
<feature type="region of interest" description="Disordered" evidence="4">
    <location>
        <begin position="66"/>
        <end position="124"/>
    </location>
</feature>
<keyword evidence="7" id="KW-1185">Reference proteome</keyword>
<dbReference type="InterPro" id="IPR011421">
    <property type="entry name" value="BCNT-C"/>
</dbReference>
<dbReference type="PANTHER" id="PTHR48407">
    <property type="entry name" value="CRANIOFACIAL DEVELOPMENT PROTEIN 1"/>
    <property type="match status" value="1"/>
</dbReference>
<evidence type="ECO:0000259" key="5">
    <source>
        <dbReference type="PROSITE" id="PS51279"/>
    </source>
</evidence>
<accession>A0ABP0FSU5</accession>
<keyword evidence="3" id="KW-0158">Chromosome</keyword>
<evidence type="ECO:0000256" key="3">
    <source>
        <dbReference type="RuleBase" id="RU363092"/>
    </source>
</evidence>
<dbReference type="Pfam" id="PF07572">
    <property type="entry name" value="BCNT"/>
    <property type="match status" value="1"/>
</dbReference>
<keyword evidence="3" id="KW-0995">Kinetochore</keyword>
<comment type="caution">
    <text evidence="6">The sequence shown here is derived from an EMBL/GenBank/DDBJ whole genome shotgun (WGS) entry which is preliminary data.</text>
</comment>
<dbReference type="InterPro" id="IPR027124">
    <property type="entry name" value="Swc5/CFDP1/2"/>
</dbReference>
<protein>
    <recommendedName>
        <fullName evidence="1 3">Craniofacial development protein 1</fullName>
    </recommendedName>
    <alternativeName>
        <fullName evidence="2 3">Bucentaur</fullName>
    </alternativeName>
</protein>
<evidence type="ECO:0000256" key="1">
    <source>
        <dbReference type="ARBA" id="ARBA00019033"/>
    </source>
</evidence>
<proteinExistence type="predicted"/>
<dbReference type="PANTHER" id="PTHR48407:SF1">
    <property type="entry name" value="CRANIOFACIAL DEVELOPMENT PROTEIN 1"/>
    <property type="match status" value="1"/>
</dbReference>
<feature type="domain" description="BCNT-C" evidence="5">
    <location>
        <begin position="177"/>
        <end position="257"/>
    </location>
</feature>
<feature type="region of interest" description="Disordered" evidence="4">
    <location>
        <begin position="1"/>
        <end position="47"/>
    </location>
</feature>
<dbReference type="EMBL" id="CAWYQH010000096">
    <property type="protein sequence ID" value="CAK8682697.1"/>
    <property type="molecule type" value="Genomic_DNA"/>
</dbReference>
<organism evidence="6 7">
    <name type="scientific">Clavelina lepadiformis</name>
    <name type="common">Light-bulb sea squirt</name>
    <name type="synonym">Ascidia lepadiformis</name>
    <dbReference type="NCBI Taxonomy" id="159417"/>
    <lineage>
        <taxon>Eukaryota</taxon>
        <taxon>Metazoa</taxon>
        <taxon>Chordata</taxon>
        <taxon>Tunicata</taxon>
        <taxon>Ascidiacea</taxon>
        <taxon>Aplousobranchia</taxon>
        <taxon>Clavelinidae</taxon>
        <taxon>Clavelina</taxon>
    </lineage>
</organism>
<dbReference type="PROSITE" id="PS51279">
    <property type="entry name" value="BCNT_C"/>
    <property type="match status" value="1"/>
</dbReference>
<sequence length="259" mass="29312">MSCNEEDYSSEDDGDYIPEDHSNSESEDENDSHENNQNCKINSDDNVDKTKVDEIWQSFRNDLKNDKKLCETTKENDTAEPTSSSKIDDCNPKTESDCKAETKREIASSSKNNSATGEVAALPEKDTVTITKVYDFAGEEVKVTKEVKRDSMEAQIHLKSQAPTKPTGFGKVGALHKRPGGGLGSVLGKLGKKPKLSTLEKSKLDWDQYKEEEGIQEELQNYNKGKEGYLEKVSFLERTEMREFYKERDMRLNKTGMKR</sequence>